<accession>A0A6J4T6Z1</accession>
<gene>
    <name evidence="2" type="ORF">AVDCRST_MAG44-1636</name>
</gene>
<feature type="region of interest" description="Disordered" evidence="1">
    <location>
        <begin position="1"/>
        <end position="30"/>
    </location>
</feature>
<feature type="non-terminal residue" evidence="2">
    <location>
        <position position="30"/>
    </location>
</feature>
<feature type="non-terminal residue" evidence="2">
    <location>
        <position position="1"/>
    </location>
</feature>
<dbReference type="AlphaFoldDB" id="A0A6J4T6Z1"/>
<evidence type="ECO:0000313" key="2">
    <source>
        <dbReference type="EMBL" id="CAA9514924.1"/>
    </source>
</evidence>
<evidence type="ECO:0000256" key="1">
    <source>
        <dbReference type="SAM" id="MobiDB-lite"/>
    </source>
</evidence>
<sequence>VPRRERRQSSRHEDRALGASQSHRSRLRLL</sequence>
<feature type="compositionally biased region" description="Basic and acidic residues" evidence="1">
    <location>
        <begin position="7"/>
        <end position="16"/>
    </location>
</feature>
<protein>
    <submittedName>
        <fullName evidence="2">Uncharacterized protein</fullName>
    </submittedName>
</protein>
<name>A0A6J4T6Z1_9SPHN</name>
<organism evidence="2">
    <name type="scientific">uncultured Sphingomonas sp</name>
    <dbReference type="NCBI Taxonomy" id="158754"/>
    <lineage>
        <taxon>Bacteria</taxon>
        <taxon>Pseudomonadati</taxon>
        <taxon>Pseudomonadota</taxon>
        <taxon>Alphaproteobacteria</taxon>
        <taxon>Sphingomonadales</taxon>
        <taxon>Sphingomonadaceae</taxon>
        <taxon>Sphingomonas</taxon>
        <taxon>environmental samples</taxon>
    </lineage>
</organism>
<reference evidence="2" key="1">
    <citation type="submission" date="2020-02" db="EMBL/GenBank/DDBJ databases">
        <authorList>
            <person name="Meier V. D."/>
        </authorList>
    </citation>
    <scope>NUCLEOTIDE SEQUENCE</scope>
    <source>
        <strain evidence="2">AVDCRST_MAG44</strain>
    </source>
</reference>
<dbReference type="EMBL" id="CADCVY010000106">
    <property type="protein sequence ID" value="CAA9514924.1"/>
    <property type="molecule type" value="Genomic_DNA"/>
</dbReference>
<proteinExistence type="predicted"/>